<dbReference type="AlphaFoldDB" id="M0M2H9"/>
<keyword evidence="2" id="KW-0812">Transmembrane</keyword>
<feature type="transmembrane region" description="Helical" evidence="2">
    <location>
        <begin position="37"/>
        <end position="58"/>
    </location>
</feature>
<keyword evidence="5" id="KW-1185">Reference proteome</keyword>
<name>M0M2H9_9EURY</name>
<dbReference type="Proteomes" id="UP000011566">
    <property type="component" value="Unassembled WGS sequence"/>
</dbReference>
<comment type="caution">
    <text evidence="4">The sequence shown here is derived from an EMBL/GenBank/DDBJ whole genome shotgun (WGS) entry which is preliminary data.</text>
</comment>
<feature type="transmembrane region" description="Helical" evidence="2">
    <location>
        <begin position="357"/>
        <end position="375"/>
    </location>
</feature>
<dbReference type="eggNOG" id="arCOG04619">
    <property type="taxonomic scope" value="Archaea"/>
</dbReference>
<reference evidence="4 5" key="1">
    <citation type="journal article" date="2014" name="PLoS Genet.">
        <title>Phylogenetically driven sequencing of extremely halophilic archaea reveals strategies for static and dynamic osmo-response.</title>
        <authorList>
            <person name="Becker E.A."/>
            <person name="Seitzer P.M."/>
            <person name="Tritt A."/>
            <person name="Larsen D."/>
            <person name="Krusor M."/>
            <person name="Yao A.I."/>
            <person name="Wu D."/>
            <person name="Madern D."/>
            <person name="Eisen J.A."/>
            <person name="Darling A.E."/>
            <person name="Facciotti M.T."/>
        </authorList>
    </citation>
    <scope>NUCLEOTIDE SEQUENCE [LARGE SCALE GENOMIC DNA]</scope>
    <source>
        <strain evidence="4 5">100A6</strain>
    </source>
</reference>
<feature type="transmembrane region" description="Helical" evidence="2">
    <location>
        <begin position="387"/>
        <end position="406"/>
    </location>
</feature>
<dbReference type="InterPro" id="IPR005182">
    <property type="entry name" value="YdbS-like_PH"/>
</dbReference>
<evidence type="ECO:0000313" key="4">
    <source>
        <dbReference type="EMBL" id="EMA39997.1"/>
    </source>
</evidence>
<dbReference type="OrthoDB" id="107421at2157"/>
<feature type="domain" description="YdbS-like PH" evidence="3">
    <location>
        <begin position="407"/>
        <end position="486"/>
    </location>
</feature>
<feature type="domain" description="YdbS-like PH" evidence="3">
    <location>
        <begin position="251"/>
        <end position="309"/>
    </location>
</feature>
<dbReference type="PANTHER" id="PTHR34473:SF3">
    <property type="entry name" value="TRANSMEMBRANE PROTEIN-RELATED"/>
    <property type="match status" value="1"/>
</dbReference>
<evidence type="ECO:0000256" key="1">
    <source>
        <dbReference type="SAM" id="MobiDB-lite"/>
    </source>
</evidence>
<gene>
    <name evidence="4" type="ORF">C447_05578</name>
</gene>
<dbReference type="EMBL" id="AOMB01000014">
    <property type="protein sequence ID" value="EMA39997.1"/>
    <property type="molecule type" value="Genomic_DNA"/>
</dbReference>
<evidence type="ECO:0000256" key="2">
    <source>
        <dbReference type="SAM" id="Phobius"/>
    </source>
</evidence>
<dbReference type="PIRSF" id="PIRSF026631">
    <property type="entry name" value="UCP026631"/>
    <property type="match status" value="1"/>
</dbReference>
<dbReference type="RefSeq" id="WP_007691693.1">
    <property type="nucleotide sequence ID" value="NZ_AJRK01000383.1"/>
</dbReference>
<accession>M0M2H9</accession>
<dbReference type="InterPro" id="IPR014529">
    <property type="entry name" value="UCP026631"/>
</dbReference>
<feature type="transmembrane region" description="Helical" evidence="2">
    <location>
        <begin position="12"/>
        <end position="31"/>
    </location>
</feature>
<dbReference type="PANTHER" id="PTHR34473">
    <property type="entry name" value="UPF0699 TRANSMEMBRANE PROTEIN YDBS"/>
    <property type="match status" value="1"/>
</dbReference>
<protein>
    <submittedName>
        <fullName evidence="4">Membrane-flanked domain protein</fullName>
    </submittedName>
</protein>
<sequence length="509" mass="56040">MKLHRLSAPLRAASGLEIGQVLLFGGGGAVVGSEGGMGGGVVIGLAIVLVLFVVQLGWEILYVQRFAYTLTDDSLDIDSGVLSRRERSIPIRRIQNVDITRDPFARLAGLAAVAFETAGGGDDAEGEIRYVTTTEAERLRNEIQRLKRANDGGESDEASTSADVSRAETVEDTDEGREELFVLSTRDLLAASALSLDLRPLLPVALLVFEGTRYLPSGVASAVVGSPRLGVVLTAVGSFLASAAVTFARFYGFRLWRSGDELRYERGLVSRYTGSIPFEKIQHLVVSESLLLRRFGYAALDVETAGYGSQSAATRGSESVVPFAERGAVLALARSIEGFGFDTPAFSRPPKRARRRYAGRYAIAVVAMTTGLFVANRLFEFDPLRWWFAPLALLVVVPFAAHYTWLHRGVATDEGFVLTRNGFWRRTTEVVPYYRVQTVNEDHTIFQRRWNLATVVVDTAGTGSLGREGARAVDFDRHEADALRETVRRRLRRSVIERRMERRRRSSGS</sequence>
<keyword evidence="2" id="KW-1133">Transmembrane helix</keyword>
<evidence type="ECO:0000313" key="5">
    <source>
        <dbReference type="Proteomes" id="UP000011566"/>
    </source>
</evidence>
<dbReference type="PATRIC" id="fig|1132509.6.peg.1281"/>
<feature type="domain" description="YdbS-like PH" evidence="3">
    <location>
        <begin position="64"/>
        <end position="143"/>
    </location>
</feature>
<feature type="region of interest" description="Disordered" evidence="1">
    <location>
        <begin position="146"/>
        <end position="172"/>
    </location>
</feature>
<evidence type="ECO:0000259" key="3">
    <source>
        <dbReference type="Pfam" id="PF03703"/>
    </source>
</evidence>
<keyword evidence="2" id="KW-0472">Membrane</keyword>
<organism evidence="4 5">
    <name type="scientific">Halococcus hamelinensis 100A6</name>
    <dbReference type="NCBI Taxonomy" id="1132509"/>
    <lineage>
        <taxon>Archaea</taxon>
        <taxon>Methanobacteriati</taxon>
        <taxon>Methanobacteriota</taxon>
        <taxon>Stenosarchaea group</taxon>
        <taxon>Halobacteria</taxon>
        <taxon>Halobacteriales</taxon>
        <taxon>Halococcaceae</taxon>
        <taxon>Halococcus</taxon>
    </lineage>
</organism>
<dbReference type="Pfam" id="PF03703">
    <property type="entry name" value="bPH_2"/>
    <property type="match status" value="3"/>
</dbReference>
<feature type="transmembrane region" description="Helical" evidence="2">
    <location>
        <begin position="229"/>
        <end position="251"/>
    </location>
</feature>
<proteinExistence type="predicted"/>